<dbReference type="AlphaFoldDB" id="A0A9W6Y755"/>
<dbReference type="CDD" id="cd09272">
    <property type="entry name" value="RNase_HI_RT_Ty1"/>
    <property type="match status" value="1"/>
</dbReference>
<comment type="caution">
    <text evidence="1">The sequence shown here is derived from an EMBL/GenBank/DDBJ whole genome shotgun (WGS) entry which is preliminary data.</text>
</comment>
<accession>A0A9W6Y755</accession>
<evidence type="ECO:0000313" key="2">
    <source>
        <dbReference type="Proteomes" id="UP001165121"/>
    </source>
</evidence>
<proteinExistence type="predicted"/>
<dbReference type="PANTHER" id="PTHR11439:SF440">
    <property type="entry name" value="INTEGRASE CATALYTIC DOMAIN-CONTAINING PROTEIN"/>
    <property type="match status" value="1"/>
</dbReference>
<dbReference type="Proteomes" id="UP001165121">
    <property type="component" value="Unassembled WGS sequence"/>
</dbReference>
<protein>
    <submittedName>
        <fullName evidence="1">Unnamed protein product</fullName>
    </submittedName>
</protein>
<evidence type="ECO:0000313" key="1">
    <source>
        <dbReference type="EMBL" id="GMF57972.1"/>
    </source>
</evidence>
<dbReference type="EMBL" id="BSXT01004466">
    <property type="protein sequence ID" value="GMF57972.1"/>
    <property type="molecule type" value="Genomic_DNA"/>
</dbReference>
<sequence length="229" mass="25575">MNGDHTACGPPEYCLRCESSRGSCIEPIARALDCGENILRYVEGTKEWGLVYRRNTTAPPVQVYTDADWANNEHDRKSISGVLVQVFGCSVSWQTKRQRIVSKSSTIAEYIAADDGVEEAHWVHLLLRRLTNEEHQVPIPAMIDNKSTIKRLLDGRNSDAQKTVDCRFFAVRDAVTTGILRLQYCPTTVMLADCLTKALGVTRLHELRKALGVMKLPLSDAGEVLWNSS</sequence>
<reference evidence="1" key="1">
    <citation type="submission" date="2023-04" db="EMBL/GenBank/DDBJ databases">
        <title>Phytophthora fragariaefolia NBRC 109709.</title>
        <authorList>
            <person name="Ichikawa N."/>
            <person name="Sato H."/>
            <person name="Tonouchi N."/>
        </authorList>
    </citation>
    <scope>NUCLEOTIDE SEQUENCE</scope>
    <source>
        <strain evidence="1">NBRC 109709</strain>
    </source>
</reference>
<name>A0A9W6Y755_9STRA</name>
<organism evidence="1 2">
    <name type="scientific">Phytophthora fragariaefolia</name>
    <dbReference type="NCBI Taxonomy" id="1490495"/>
    <lineage>
        <taxon>Eukaryota</taxon>
        <taxon>Sar</taxon>
        <taxon>Stramenopiles</taxon>
        <taxon>Oomycota</taxon>
        <taxon>Peronosporomycetes</taxon>
        <taxon>Peronosporales</taxon>
        <taxon>Peronosporaceae</taxon>
        <taxon>Phytophthora</taxon>
    </lineage>
</organism>
<dbReference type="PANTHER" id="PTHR11439">
    <property type="entry name" value="GAG-POL-RELATED RETROTRANSPOSON"/>
    <property type="match status" value="1"/>
</dbReference>
<dbReference type="OrthoDB" id="127986at2759"/>
<keyword evidence="2" id="KW-1185">Reference proteome</keyword>
<gene>
    <name evidence="1" type="ORF">Pfra01_002485800</name>
</gene>